<sequence length="637" mass="71871">MDDSDTCINCNNKFEKRNKGYKRTSIDSQNKLPAISLRSVLNNTIDTQVTPDKSLYVCNTCASSVVKIFKSQSTTKDALDEFNKLQADTSYIRKRKRPLFQSTPSKQTFEFVSPQSTVDKSLLSPVSRRDVTFIHQRRLLSLQKKTSTRSSKGFMDKAVQALRSSHYFSAFKCLYEKSKSARQGFAKLIKYAVRQEIKRLDLGVINLSKPLNEDTLDEFSWKPFIDASDKCIPTLTSAIKAALTPTPRKEIKVAIDEKNQVGPLLPAYGTLLANMLHVRFPTRVNFMQNIVSIEMYRSGCNHKIFNRLGLFRSVTTTQRVVDDLCANFDSKIKNWKHNVQIDAGNLRAVRVPVRDDNSSGGCSGRSSISSDVTIGYVESSPNDTIDEDSNGNDDLDSDTDGSHVHDDLDGIVPLLESSVIDDQHDPADHNLEPGFSLCWDNVQKLSIARHKCDGTDNKMMLWALSFATRNRIGFLNLDDFDETVPAKDIPLHNFLPMDSDLERLHTRMGIRIQRIRKKHCAAFEVADVCMHMPHRYSKESSKKSEIVNLGVLKENPASCRGVIEIMKYLKQYIPLDPNAMPIPIICNGDQLSVERMVTGRLAMAVSEEAEDQLVGLIPRPQGFHKRCILLQVEPYKI</sequence>
<feature type="region of interest" description="Disordered" evidence="1">
    <location>
        <begin position="379"/>
        <end position="402"/>
    </location>
</feature>
<keyword evidence="4" id="KW-1185">Reference proteome</keyword>
<reference evidence="3" key="1">
    <citation type="submission" date="2021-03" db="EMBL/GenBank/DDBJ databases">
        <authorList>
            <person name="Bekaert M."/>
        </authorList>
    </citation>
    <scope>NUCLEOTIDE SEQUENCE</scope>
</reference>
<dbReference type="InterPro" id="IPR046496">
    <property type="entry name" value="DUF6589"/>
</dbReference>
<evidence type="ECO:0000313" key="4">
    <source>
        <dbReference type="Proteomes" id="UP000683360"/>
    </source>
</evidence>
<feature type="compositionally biased region" description="Acidic residues" evidence="1">
    <location>
        <begin position="384"/>
        <end position="399"/>
    </location>
</feature>
<dbReference type="AlphaFoldDB" id="A0A8S3UTF2"/>
<evidence type="ECO:0000259" key="2">
    <source>
        <dbReference type="Pfam" id="PF20231"/>
    </source>
</evidence>
<organism evidence="3 4">
    <name type="scientific">Mytilus edulis</name>
    <name type="common">Blue mussel</name>
    <dbReference type="NCBI Taxonomy" id="6550"/>
    <lineage>
        <taxon>Eukaryota</taxon>
        <taxon>Metazoa</taxon>
        <taxon>Spiralia</taxon>
        <taxon>Lophotrochozoa</taxon>
        <taxon>Mollusca</taxon>
        <taxon>Bivalvia</taxon>
        <taxon>Autobranchia</taxon>
        <taxon>Pteriomorphia</taxon>
        <taxon>Mytilida</taxon>
        <taxon>Mytiloidea</taxon>
        <taxon>Mytilidae</taxon>
        <taxon>Mytilinae</taxon>
        <taxon>Mytilus</taxon>
    </lineage>
</organism>
<name>A0A8S3UTF2_MYTED</name>
<accession>A0A8S3UTF2</accession>
<gene>
    <name evidence="3" type="ORF">MEDL_60644</name>
</gene>
<dbReference type="OrthoDB" id="6153643at2759"/>
<evidence type="ECO:0000256" key="1">
    <source>
        <dbReference type="SAM" id="MobiDB-lite"/>
    </source>
</evidence>
<dbReference type="Pfam" id="PF20231">
    <property type="entry name" value="DUF6589"/>
    <property type="match status" value="1"/>
</dbReference>
<dbReference type="EMBL" id="CAJPWZ010002951">
    <property type="protein sequence ID" value="CAG2248808.1"/>
    <property type="molecule type" value="Genomic_DNA"/>
</dbReference>
<evidence type="ECO:0000313" key="3">
    <source>
        <dbReference type="EMBL" id="CAG2248808.1"/>
    </source>
</evidence>
<feature type="domain" description="DUF6589" evidence="2">
    <location>
        <begin position="491"/>
        <end position="626"/>
    </location>
</feature>
<comment type="caution">
    <text evidence="3">The sequence shown here is derived from an EMBL/GenBank/DDBJ whole genome shotgun (WGS) entry which is preliminary data.</text>
</comment>
<protein>
    <recommendedName>
        <fullName evidence="2">DUF6589 domain-containing protein</fullName>
    </recommendedName>
</protein>
<dbReference type="Proteomes" id="UP000683360">
    <property type="component" value="Unassembled WGS sequence"/>
</dbReference>
<proteinExistence type="predicted"/>